<evidence type="ECO:0000313" key="5">
    <source>
        <dbReference type="RefSeq" id="XP_022084447.1"/>
    </source>
</evidence>
<organism evidence="4 5">
    <name type="scientific">Acanthaster planci</name>
    <name type="common">Crown-of-thorns starfish</name>
    <dbReference type="NCBI Taxonomy" id="133434"/>
    <lineage>
        <taxon>Eukaryota</taxon>
        <taxon>Metazoa</taxon>
        <taxon>Echinodermata</taxon>
        <taxon>Eleutherozoa</taxon>
        <taxon>Asterozoa</taxon>
        <taxon>Asteroidea</taxon>
        <taxon>Valvatacea</taxon>
        <taxon>Valvatida</taxon>
        <taxon>Acanthasteridae</taxon>
        <taxon>Acanthaster</taxon>
    </lineage>
</organism>
<proteinExistence type="predicted"/>
<sequence>MELKTSSRVCAALCVLLLSLPASDGCPPTPPQPDKTPPVLVEGTCPSPRTVYVKNPSTGIAVQWPEPMATDPSTPVKVARADEGPANGREFFINDSPYYISYSATDAEGNERNPICTFNITVLLEGEKIPQK</sequence>
<dbReference type="RefSeq" id="XP_022084447.1">
    <property type="nucleotide sequence ID" value="XM_022228755.1"/>
</dbReference>
<accession>A0A8B7XW24</accession>
<dbReference type="GeneID" id="110975890"/>
<dbReference type="KEGG" id="aplc:110975890"/>
<dbReference type="Pfam" id="PF02494">
    <property type="entry name" value="HYR"/>
    <property type="match status" value="1"/>
</dbReference>
<evidence type="ECO:0000313" key="4">
    <source>
        <dbReference type="Proteomes" id="UP000694845"/>
    </source>
</evidence>
<evidence type="ECO:0000256" key="2">
    <source>
        <dbReference type="SAM" id="SignalP"/>
    </source>
</evidence>
<feature type="domain" description="HYR" evidence="3">
    <location>
        <begin position="33"/>
        <end position="124"/>
    </location>
</feature>
<evidence type="ECO:0000256" key="1">
    <source>
        <dbReference type="ARBA" id="ARBA00022737"/>
    </source>
</evidence>
<gene>
    <name evidence="5" type="primary">LOC110975890</name>
</gene>
<dbReference type="PROSITE" id="PS50825">
    <property type="entry name" value="HYR"/>
    <property type="match status" value="1"/>
</dbReference>
<feature type="signal peptide" evidence="2">
    <location>
        <begin position="1"/>
        <end position="25"/>
    </location>
</feature>
<keyword evidence="2" id="KW-0732">Signal</keyword>
<name>A0A8B7XW24_ACAPL</name>
<dbReference type="InterPro" id="IPR003410">
    <property type="entry name" value="HYR_dom"/>
</dbReference>
<evidence type="ECO:0000259" key="3">
    <source>
        <dbReference type="PROSITE" id="PS50825"/>
    </source>
</evidence>
<protein>
    <submittedName>
        <fullName evidence="5">Uncharacterized protein LOC110975890</fullName>
    </submittedName>
</protein>
<feature type="chain" id="PRO_5034049624" evidence="2">
    <location>
        <begin position="26"/>
        <end position="132"/>
    </location>
</feature>
<keyword evidence="4" id="KW-1185">Reference proteome</keyword>
<dbReference type="AlphaFoldDB" id="A0A8B7XW24"/>
<dbReference type="Proteomes" id="UP000694845">
    <property type="component" value="Unplaced"/>
</dbReference>
<reference evidence="5" key="1">
    <citation type="submission" date="2025-08" db="UniProtKB">
        <authorList>
            <consortium name="RefSeq"/>
        </authorList>
    </citation>
    <scope>IDENTIFICATION</scope>
</reference>
<keyword evidence="1" id="KW-0677">Repeat</keyword>